<keyword evidence="9" id="KW-0460">Magnesium</keyword>
<keyword evidence="3" id="KW-0444">Lipid biosynthesis</keyword>
<sequence>MKKFVLAYNPVSGAAMFRKKLDRLVAMFQERYCILVPYRTSPLNMDFASFVKAVMPSGIIIAGGDGTLNAIVNIMLKNNIKVPIAIIPSGTSNDFASCLTLGTNGFAGYIDSIVDGRTTTIDVGKVGDKYFINVASAGMLTSVAHDVDRRLKSTFGKLAYYLRGIGELPRFRALNMMVEADGKARQVSAFFVLIVNSSVVAGLKNISVKAKLDDGQLDLVMLKQCNIPELVAFTAETVAGKDMINNKNVEYIQAASFKIDCDEDVQSDIDGEPGPKLPLEVKAVPAAIEVYIK</sequence>
<keyword evidence="11" id="KW-0594">Phospholipid biosynthesis</keyword>
<dbReference type="SUPFAM" id="SSF111331">
    <property type="entry name" value="NAD kinase/diacylglycerol kinase-like"/>
    <property type="match status" value="1"/>
</dbReference>
<gene>
    <name evidence="14" type="ORF">EDC37_101188</name>
</gene>
<dbReference type="Gene3D" id="3.40.50.10330">
    <property type="entry name" value="Probable inorganic polyphosphate/atp-NAD kinase, domain 1"/>
    <property type="match status" value="1"/>
</dbReference>
<name>A0A4R3KF61_9FIRM</name>
<evidence type="ECO:0000259" key="13">
    <source>
        <dbReference type="PROSITE" id="PS50146"/>
    </source>
</evidence>
<evidence type="ECO:0000256" key="5">
    <source>
        <dbReference type="ARBA" id="ARBA00022723"/>
    </source>
</evidence>
<keyword evidence="7 14" id="KW-0418">Kinase</keyword>
<dbReference type="Gene3D" id="2.60.200.40">
    <property type="match status" value="1"/>
</dbReference>
<comment type="cofactor">
    <cofactor evidence="1">
        <name>Mg(2+)</name>
        <dbReference type="ChEBI" id="CHEBI:18420"/>
    </cofactor>
</comment>
<organism evidence="14 15">
    <name type="scientific">Pectinatus cerevisiiphilus</name>
    <dbReference type="NCBI Taxonomy" id="86956"/>
    <lineage>
        <taxon>Bacteria</taxon>
        <taxon>Bacillati</taxon>
        <taxon>Bacillota</taxon>
        <taxon>Negativicutes</taxon>
        <taxon>Selenomonadales</taxon>
        <taxon>Selenomonadaceae</taxon>
        <taxon>Pectinatus</taxon>
    </lineage>
</organism>
<keyword evidence="4" id="KW-0808">Transferase</keyword>
<keyword evidence="15" id="KW-1185">Reference proteome</keyword>
<dbReference type="AlphaFoldDB" id="A0A4R3KF61"/>
<dbReference type="GO" id="GO:0046872">
    <property type="term" value="F:metal ion binding"/>
    <property type="evidence" value="ECO:0007669"/>
    <property type="project" value="UniProtKB-KW"/>
</dbReference>
<dbReference type="PROSITE" id="PS50146">
    <property type="entry name" value="DAGK"/>
    <property type="match status" value="1"/>
</dbReference>
<dbReference type="Pfam" id="PF00781">
    <property type="entry name" value="DAGK_cat"/>
    <property type="match status" value="1"/>
</dbReference>
<evidence type="ECO:0000256" key="12">
    <source>
        <dbReference type="ARBA" id="ARBA00023264"/>
    </source>
</evidence>
<dbReference type="InterPro" id="IPR050187">
    <property type="entry name" value="Lipid_Phosphate_FormReg"/>
</dbReference>
<reference evidence="14 15" key="1">
    <citation type="submission" date="2019-03" db="EMBL/GenBank/DDBJ databases">
        <title>Genomic Encyclopedia of Type Strains, Phase IV (KMG-IV): sequencing the most valuable type-strain genomes for metagenomic binning, comparative biology and taxonomic classification.</title>
        <authorList>
            <person name="Goeker M."/>
        </authorList>
    </citation>
    <scope>NUCLEOTIDE SEQUENCE [LARGE SCALE GENOMIC DNA]</scope>
    <source>
        <strain evidence="14 15">DSM 20467</strain>
    </source>
</reference>
<dbReference type="GO" id="GO:0004143">
    <property type="term" value="F:ATP-dependent diacylglycerol kinase activity"/>
    <property type="evidence" value="ECO:0007669"/>
    <property type="project" value="TreeGrafter"/>
</dbReference>
<dbReference type="Pfam" id="PF19279">
    <property type="entry name" value="YegS_C"/>
    <property type="match status" value="1"/>
</dbReference>
<keyword evidence="10" id="KW-0443">Lipid metabolism</keyword>
<keyword evidence="8" id="KW-0067">ATP-binding</keyword>
<evidence type="ECO:0000256" key="10">
    <source>
        <dbReference type="ARBA" id="ARBA00023098"/>
    </source>
</evidence>
<dbReference type="InterPro" id="IPR005218">
    <property type="entry name" value="Diacylglycerol/lipid_kinase"/>
</dbReference>
<dbReference type="EMBL" id="SMAA01000001">
    <property type="protein sequence ID" value="TCS82016.1"/>
    <property type="molecule type" value="Genomic_DNA"/>
</dbReference>
<evidence type="ECO:0000256" key="6">
    <source>
        <dbReference type="ARBA" id="ARBA00022741"/>
    </source>
</evidence>
<dbReference type="SMART" id="SM00046">
    <property type="entry name" value="DAGKc"/>
    <property type="match status" value="1"/>
</dbReference>
<dbReference type="PANTHER" id="PTHR12358">
    <property type="entry name" value="SPHINGOSINE KINASE"/>
    <property type="match status" value="1"/>
</dbReference>
<evidence type="ECO:0000256" key="1">
    <source>
        <dbReference type="ARBA" id="ARBA00001946"/>
    </source>
</evidence>
<dbReference type="RefSeq" id="WP_132546981.1">
    <property type="nucleotide sequence ID" value="NZ_SMAA01000001.1"/>
</dbReference>
<dbReference type="GO" id="GO:0008654">
    <property type="term" value="P:phospholipid biosynthetic process"/>
    <property type="evidence" value="ECO:0007669"/>
    <property type="project" value="UniProtKB-KW"/>
</dbReference>
<comment type="caution">
    <text evidence="14">The sequence shown here is derived from an EMBL/GenBank/DDBJ whole genome shotgun (WGS) entry which is preliminary data.</text>
</comment>
<evidence type="ECO:0000256" key="7">
    <source>
        <dbReference type="ARBA" id="ARBA00022777"/>
    </source>
</evidence>
<evidence type="ECO:0000313" key="15">
    <source>
        <dbReference type="Proteomes" id="UP000295188"/>
    </source>
</evidence>
<dbReference type="GO" id="GO:0005524">
    <property type="term" value="F:ATP binding"/>
    <property type="evidence" value="ECO:0007669"/>
    <property type="project" value="UniProtKB-KW"/>
</dbReference>
<evidence type="ECO:0000256" key="8">
    <source>
        <dbReference type="ARBA" id="ARBA00022840"/>
    </source>
</evidence>
<comment type="similarity">
    <text evidence="2">Belongs to the diacylglycerol/lipid kinase family.</text>
</comment>
<protein>
    <submittedName>
        <fullName evidence="14">YegS/Rv2252/BmrU family lipid kinase</fullName>
    </submittedName>
</protein>
<feature type="domain" description="DAGKc" evidence="13">
    <location>
        <begin position="1"/>
        <end position="130"/>
    </location>
</feature>
<dbReference type="NCBIfam" id="TIGR00147">
    <property type="entry name" value="YegS/Rv2252/BmrU family lipid kinase"/>
    <property type="match status" value="1"/>
</dbReference>
<dbReference type="GO" id="GO:0005886">
    <property type="term" value="C:plasma membrane"/>
    <property type="evidence" value="ECO:0007669"/>
    <property type="project" value="TreeGrafter"/>
</dbReference>
<keyword evidence="5" id="KW-0479">Metal-binding</keyword>
<dbReference type="InterPro" id="IPR045540">
    <property type="entry name" value="YegS/DAGK_C"/>
</dbReference>
<dbReference type="InterPro" id="IPR016064">
    <property type="entry name" value="NAD/diacylglycerol_kinase_sf"/>
</dbReference>
<accession>A0A4R3KF61</accession>
<dbReference type="InterPro" id="IPR017438">
    <property type="entry name" value="ATP-NAD_kinase_N"/>
</dbReference>
<evidence type="ECO:0000256" key="4">
    <source>
        <dbReference type="ARBA" id="ARBA00022679"/>
    </source>
</evidence>
<evidence type="ECO:0000256" key="2">
    <source>
        <dbReference type="ARBA" id="ARBA00005983"/>
    </source>
</evidence>
<dbReference type="InterPro" id="IPR001206">
    <property type="entry name" value="Diacylglycerol_kinase_cat_dom"/>
</dbReference>
<keyword evidence="6" id="KW-0547">Nucleotide-binding</keyword>
<dbReference type="OrthoDB" id="142078at2"/>
<evidence type="ECO:0000256" key="3">
    <source>
        <dbReference type="ARBA" id="ARBA00022516"/>
    </source>
</evidence>
<dbReference type="PANTHER" id="PTHR12358:SF106">
    <property type="entry name" value="LIPID KINASE YEGS"/>
    <property type="match status" value="1"/>
</dbReference>
<evidence type="ECO:0000313" key="14">
    <source>
        <dbReference type="EMBL" id="TCS82016.1"/>
    </source>
</evidence>
<proteinExistence type="inferred from homology"/>
<evidence type="ECO:0000256" key="11">
    <source>
        <dbReference type="ARBA" id="ARBA00023209"/>
    </source>
</evidence>
<keyword evidence="12" id="KW-1208">Phospholipid metabolism</keyword>
<evidence type="ECO:0000256" key="9">
    <source>
        <dbReference type="ARBA" id="ARBA00022842"/>
    </source>
</evidence>
<dbReference type="Proteomes" id="UP000295188">
    <property type="component" value="Unassembled WGS sequence"/>
</dbReference>